<name>A0A7J0G1T1_9ERIC</name>
<organism evidence="1 2">
    <name type="scientific">Actinidia rufa</name>
    <dbReference type="NCBI Taxonomy" id="165716"/>
    <lineage>
        <taxon>Eukaryota</taxon>
        <taxon>Viridiplantae</taxon>
        <taxon>Streptophyta</taxon>
        <taxon>Embryophyta</taxon>
        <taxon>Tracheophyta</taxon>
        <taxon>Spermatophyta</taxon>
        <taxon>Magnoliopsida</taxon>
        <taxon>eudicotyledons</taxon>
        <taxon>Gunneridae</taxon>
        <taxon>Pentapetalae</taxon>
        <taxon>asterids</taxon>
        <taxon>Ericales</taxon>
        <taxon>Actinidiaceae</taxon>
        <taxon>Actinidia</taxon>
    </lineage>
</organism>
<dbReference type="AlphaFoldDB" id="A0A7J0G1T1"/>
<dbReference type="Proteomes" id="UP000585474">
    <property type="component" value="Unassembled WGS sequence"/>
</dbReference>
<evidence type="ECO:0000313" key="1">
    <source>
        <dbReference type="EMBL" id="GFZ04741.1"/>
    </source>
</evidence>
<protein>
    <submittedName>
        <fullName evidence="1">Uncharacterized protein</fullName>
    </submittedName>
</protein>
<accession>A0A7J0G1T1</accession>
<gene>
    <name evidence="1" type="ORF">Acr_17g0003130</name>
</gene>
<proteinExistence type="predicted"/>
<dbReference type="EMBL" id="BJWL01000017">
    <property type="protein sequence ID" value="GFZ04741.1"/>
    <property type="molecule type" value="Genomic_DNA"/>
</dbReference>
<evidence type="ECO:0000313" key="2">
    <source>
        <dbReference type="Proteomes" id="UP000585474"/>
    </source>
</evidence>
<comment type="caution">
    <text evidence="1">The sequence shown here is derived from an EMBL/GenBank/DDBJ whole genome shotgun (WGS) entry which is preliminary data.</text>
</comment>
<reference evidence="1 2" key="1">
    <citation type="submission" date="2019-07" db="EMBL/GenBank/DDBJ databases">
        <title>De Novo Assembly of kiwifruit Actinidia rufa.</title>
        <authorList>
            <person name="Sugita-Konishi S."/>
            <person name="Sato K."/>
            <person name="Mori E."/>
            <person name="Abe Y."/>
            <person name="Kisaki G."/>
            <person name="Hamano K."/>
            <person name="Suezawa K."/>
            <person name="Otani M."/>
            <person name="Fukuda T."/>
            <person name="Manabe T."/>
            <person name="Gomi K."/>
            <person name="Tabuchi M."/>
            <person name="Akimitsu K."/>
            <person name="Kataoka I."/>
        </authorList>
    </citation>
    <scope>NUCLEOTIDE SEQUENCE [LARGE SCALE GENOMIC DNA]</scope>
    <source>
        <strain evidence="2">cv. Fuchu</strain>
    </source>
</reference>
<keyword evidence="2" id="KW-1185">Reference proteome</keyword>
<sequence>MVTSTAHYLRLIGRISLYHFHYDGTHSPSPNQEREEQICMIWWYLGFWEELRLVVERDGGAGAVVPSRDERVGVMKRSGYE</sequence>